<feature type="transmembrane region" description="Helical" evidence="1">
    <location>
        <begin position="29"/>
        <end position="52"/>
    </location>
</feature>
<reference evidence="2" key="1">
    <citation type="submission" date="2020-03" db="EMBL/GenBank/DDBJ databases">
        <title>The deep terrestrial virosphere.</title>
        <authorList>
            <person name="Holmfeldt K."/>
            <person name="Nilsson E."/>
            <person name="Simone D."/>
            <person name="Lopez-Fernandez M."/>
            <person name="Wu X."/>
            <person name="de Brujin I."/>
            <person name="Lundin D."/>
            <person name="Andersson A."/>
            <person name="Bertilsson S."/>
            <person name="Dopson M."/>
        </authorList>
    </citation>
    <scope>NUCLEOTIDE SEQUENCE</scope>
    <source>
        <strain evidence="2">TM448A01437</strain>
    </source>
</reference>
<keyword evidence="1" id="KW-1133">Transmembrane helix</keyword>
<keyword evidence="1" id="KW-0812">Transmembrane</keyword>
<protein>
    <submittedName>
        <fullName evidence="2">Uncharacterized protein</fullName>
    </submittedName>
</protein>
<name>A0A6H1ZP76_9ZZZZ</name>
<gene>
    <name evidence="2" type="ORF">TM448A01437_0012</name>
</gene>
<feature type="transmembrane region" description="Helical" evidence="1">
    <location>
        <begin position="58"/>
        <end position="81"/>
    </location>
</feature>
<keyword evidence="1" id="KW-0472">Membrane</keyword>
<evidence type="ECO:0000256" key="1">
    <source>
        <dbReference type="SAM" id="Phobius"/>
    </source>
</evidence>
<accession>A0A6H1ZP76</accession>
<dbReference type="AlphaFoldDB" id="A0A6H1ZP76"/>
<dbReference type="EMBL" id="MT144151">
    <property type="protein sequence ID" value="QJA49726.1"/>
    <property type="molecule type" value="Genomic_DNA"/>
</dbReference>
<proteinExistence type="predicted"/>
<organism evidence="2">
    <name type="scientific">viral metagenome</name>
    <dbReference type="NCBI Taxonomy" id="1070528"/>
    <lineage>
        <taxon>unclassified sequences</taxon>
        <taxon>metagenomes</taxon>
        <taxon>organismal metagenomes</taxon>
    </lineage>
</organism>
<evidence type="ECO:0000313" key="2">
    <source>
        <dbReference type="EMBL" id="QJA49726.1"/>
    </source>
</evidence>
<sequence>MKIKRNSWHYKISNLLSDYEKDNDNLCIYFWRGVSKIAILFILGFLFGTFLFKLFTDIPFTIMTLFLLSSCMIPTLAIFYIRKKLRKSPEIPYENILVEYVKARKDKVCPLIEYVD</sequence>